<comment type="caution">
    <text evidence="3">The sequence shown here is derived from an EMBL/GenBank/DDBJ whole genome shotgun (WGS) entry which is preliminary data.</text>
</comment>
<dbReference type="Pfam" id="PF08881">
    <property type="entry name" value="CVNH"/>
    <property type="match status" value="1"/>
</dbReference>
<name>A0AAD9I668_9PEZI</name>
<accession>A0AAD9I668</accession>
<evidence type="ECO:0000313" key="3">
    <source>
        <dbReference type="EMBL" id="KAK2071756.1"/>
    </source>
</evidence>
<dbReference type="EMBL" id="JAQQPM010000005">
    <property type="protein sequence ID" value="KAK2071756.1"/>
    <property type="molecule type" value="Genomic_DNA"/>
</dbReference>
<dbReference type="Gene3D" id="2.30.60.10">
    <property type="entry name" value="Cyanovirin-N"/>
    <property type="match status" value="1"/>
</dbReference>
<dbReference type="Proteomes" id="UP001217918">
    <property type="component" value="Unassembled WGS sequence"/>
</dbReference>
<reference evidence="3" key="1">
    <citation type="journal article" date="2023" name="Mol. Plant Microbe Interact.">
        <title>Elucidating the Obligate Nature and Biological Capacity of an Invasive Fungal Corn Pathogen.</title>
        <authorList>
            <person name="MacCready J.S."/>
            <person name="Roggenkamp E.M."/>
            <person name="Gdanetz K."/>
            <person name="Chilvers M.I."/>
        </authorList>
    </citation>
    <scope>NUCLEOTIDE SEQUENCE</scope>
    <source>
        <strain evidence="3">PM02</strain>
    </source>
</reference>
<feature type="domain" description="Cyanovirin-N" evidence="2">
    <location>
        <begin position="52"/>
        <end position="147"/>
    </location>
</feature>
<organism evidence="3 4">
    <name type="scientific">Phyllachora maydis</name>
    <dbReference type="NCBI Taxonomy" id="1825666"/>
    <lineage>
        <taxon>Eukaryota</taxon>
        <taxon>Fungi</taxon>
        <taxon>Dikarya</taxon>
        <taxon>Ascomycota</taxon>
        <taxon>Pezizomycotina</taxon>
        <taxon>Sordariomycetes</taxon>
        <taxon>Sordariomycetidae</taxon>
        <taxon>Phyllachorales</taxon>
        <taxon>Phyllachoraceae</taxon>
        <taxon>Phyllachora</taxon>
    </lineage>
</organism>
<protein>
    <recommendedName>
        <fullName evidence="2">Cyanovirin-N domain-containing protein</fullName>
    </recommendedName>
</protein>
<keyword evidence="1" id="KW-0732">Signal</keyword>
<keyword evidence="4" id="KW-1185">Reference proteome</keyword>
<feature type="signal peptide" evidence="1">
    <location>
        <begin position="1"/>
        <end position="18"/>
    </location>
</feature>
<evidence type="ECO:0000259" key="2">
    <source>
        <dbReference type="Pfam" id="PF08881"/>
    </source>
</evidence>
<gene>
    <name evidence="3" type="ORF">P8C59_006157</name>
</gene>
<dbReference type="InterPro" id="IPR011058">
    <property type="entry name" value="Cyanovirin-N"/>
</dbReference>
<dbReference type="InterPro" id="IPR036673">
    <property type="entry name" value="Cyanovirin-N_sf"/>
</dbReference>
<evidence type="ECO:0000313" key="4">
    <source>
        <dbReference type="Proteomes" id="UP001217918"/>
    </source>
</evidence>
<evidence type="ECO:0000256" key="1">
    <source>
        <dbReference type="SAM" id="SignalP"/>
    </source>
</evidence>
<dbReference type="SUPFAM" id="SSF51322">
    <property type="entry name" value="Cyanovirin-N"/>
    <property type="match status" value="1"/>
</dbReference>
<proteinExistence type="predicted"/>
<dbReference type="AlphaFoldDB" id="A0AAD9I668"/>
<sequence length="165" mass="17701">MHSVNFILALACGTFAMASTVDNGATHTGTMSALVTSNPDVAVDIYGPPCCFAKNCKAYDFETQNHTLTGTCWNKITQRDWEEVNSEIDLNLCVGNQNGTLISQSLGNYASTCSNCSMNLTVLVCDCETMVGTSINSQLNLNTFVSDDFPTGVLHCFDNSGKKTA</sequence>
<feature type="chain" id="PRO_5041962478" description="Cyanovirin-N domain-containing protein" evidence="1">
    <location>
        <begin position="19"/>
        <end position="165"/>
    </location>
</feature>